<proteinExistence type="predicted"/>
<name>A0A1E5VH02_9POAL</name>
<comment type="caution">
    <text evidence="1">The sequence shown here is derived from an EMBL/GenBank/DDBJ whole genome shotgun (WGS) entry which is preliminary data.</text>
</comment>
<reference evidence="1 2" key="1">
    <citation type="submission" date="2016-09" db="EMBL/GenBank/DDBJ databases">
        <title>The draft genome of Dichanthelium oligosanthes: A C3 panicoid grass species.</title>
        <authorList>
            <person name="Studer A.J."/>
            <person name="Schnable J.C."/>
            <person name="Brutnell T.P."/>
        </authorList>
    </citation>
    <scope>NUCLEOTIDE SEQUENCE [LARGE SCALE GENOMIC DNA]</scope>
    <source>
        <strain evidence="2">cv. Kellogg 1175</strain>
        <tissue evidence="1">Leaf</tissue>
    </source>
</reference>
<protein>
    <submittedName>
        <fullName evidence="1">Uncharacterized protein</fullName>
    </submittedName>
</protein>
<dbReference type="EMBL" id="LWDX02039858">
    <property type="protein sequence ID" value="OEL24345.1"/>
    <property type="molecule type" value="Genomic_DNA"/>
</dbReference>
<dbReference type="AlphaFoldDB" id="A0A1E5VH02"/>
<evidence type="ECO:0000313" key="2">
    <source>
        <dbReference type="Proteomes" id="UP000095767"/>
    </source>
</evidence>
<keyword evidence="2" id="KW-1185">Reference proteome</keyword>
<organism evidence="1 2">
    <name type="scientific">Dichanthelium oligosanthes</name>
    <dbReference type="NCBI Taxonomy" id="888268"/>
    <lineage>
        <taxon>Eukaryota</taxon>
        <taxon>Viridiplantae</taxon>
        <taxon>Streptophyta</taxon>
        <taxon>Embryophyta</taxon>
        <taxon>Tracheophyta</taxon>
        <taxon>Spermatophyta</taxon>
        <taxon>Magnoliopsida</taxon>
        <taxon>Liliopsida</taxon>
        <taxon>Poales</taxon>
        <taxon>Poaceae</taxon>
        <taxon>PACMAD clade</taxon>
        <taxon>Panicoideae</taxon>
        <taxon>Panicodae</taxon>
        <taxon>Paniceae</taxon>
        <taxon>Dichantheliinae</taxon>
        <taxon>Dichanthelium</taxon>
    </lineage>
</organism>
<evidence type="ECO:0000313" key="1">
    <source>
        <dbReference type="EMBL" id="OEL24345.1"/>
    </source>
</evidence>
<accession>A0A1E5VH02</accession>
<dbReference type="Proteomes" id="UP000095767">
    <property type="component" value="Unassembled WGS sequence"/>
</dbReference>
<sequence length="97" mass="10372">MRKTSSPSKPCGSCTIGGAATSMCHAAVWRRATGSTYLRREFIQSINGKVLICPASWNLTISVMFPLMRSVLQSASLAVVSGNMHQLCRSAIQVGTP</sequence>
<gene>
    <name evidence="1" type="ORF">BAE44_0014641</name>
</gene>